<dbReference type="SUPFAM" id="SSF52096">
    <property type="entry name" value="ClpP/crotonase"/>
    <property type="match status" value="1"/>
</dbReference>
<comment type="caution">
    <text evidence="6">The sequence shown here is derived from an EMBL/GenBank/DDBJ whole genome shotgun (WGS) entry which is preliminary data.</text>
</comment>
<proteinExistence type="inferred from homology"/>
<dbReference type="CDD" id="cd07023">
    <property type="entry name" value="S49_Sppa_N_C"/>
    <property type="match status" value="1"/>
</dbReference>
<dbReference type="AlphaFoldDB" id="A0A916VM31"/>
<dbReference type="GO" id="GO:0006508">
    <property type="term" value="P:proteolysis"/>
    <property type="evidence" value="ECO:0007669"/>
    <property type="project" value="UniProtKB-KW"/>
</dbReference>
<name>A0A916VM31_9RHOB</name>
<sequence>MRKYIPGLKSHPAVSVVRLSGVIGGASRLGGSGLNDAGVAPLLEKAFRKGNPKAVALVINSPGGSPVQSSLIGARIRRLAEETDTKVYAFCEDVAASGGYWLACAADEIYVDASSVVGSIGVISASFGFTGLLEKHGVERRVHTAGEDKSMLDPFRPERAEDVERLKDLQRVIHGNFIDHVKSRRGGKLSGDDLFTGEIWVGQKAVEVGLVDGVAHPVPFLKKQFGDNVKFNVQGQRKSLLQRFGLAAAAQDVLGGVEDQMLWSRYGVNV</sequence>
<keyword evidence="3" id="KW-0378">Hydrolase</keyword>
<protein>
    <submittedName>
        <fullName evidence="6">Multidrug transporter</fullName>
    </submittedName>
</protein>
<keyword evidence="4" id="KW-0720">Serine protease</keyword>
<dbReference type="Proteomes" id="UP000628017">
    <property type="component" value="Unassembled WGS sequence"/>
</dbReference>
<dbReference type="GO" id="GO:0008236">
    <property type="term" value="F:serine-type peptidase activity"/>
    <property type="evidence" value="ECO:0007669"/>
    <property type="project" value="UniProtKB-KW"/>
</dbReference>
<gene>
    <name evidence="6" type="primary">sohB</name>
    <name evidence="6" type="ORF">GCM10011498_03390</name>
</gene>
<evidence type="ECO:0000313" key="7">
    <source>
        <dbReference type="Proteomes" id="UP000628017"/>
    </source>
</evidence>
<evidence type="ECO:0000256" key="1">
    <source>
        <dbReference type="ARBA" id="ARBA00008683"/>
    </source>
</evidence>
<dbReference type="EMBL" id="BMKA01000001">
    <property type="protein sequence ID" value="GGA06898.1"/>
    <property type="molecule type" value="Genomic_DNA"/>
</dbReference>
<evidence type="ECO:0000256" key="3">
    <source>
        <dbReference type="ARBA" id="ARBA00022801"/>
    </source>
</evidence>
<dbReference type="InterPro" id="IPR047272">
    <property type="entry name" value="S49_SppA_C"/>
</dbReference>
<dbReference type="PANTHER" id="PTHR42987:SF8">
    <property type="entry name" value="PROTEINASE"/>
    <property type="match status" value="1"/>
</dbReference>
<dbReference type="InterPro" id="IPR029045">
    <property type="entry name" value="ClpP/crotonase-like_dom_sf"/>
</dbReference>
<dbReference type="Gene3D" id="6.20.330.10">
    <property type="match status" value="1"/>
</dbReference>
<comment type="similarity">
    <text evidence="1">Belongs to the peptidase S49 family.</text>
</comment>
<feature type="domain" description="Peptidase S49" evidence="5">
    <location>
        <begin position="83"/>
        <end position="214"/>
    </location>
</feature>
<evidence type="ECO:0000256" key="4">
    <source>
        <dbReference type="ARBA" id="ARBA00022825"/>
    </source>
</evidence>
<reference evidence="6" key="2">
    <citation type="submission" date="2020-09" db="EMBL/GenBank/DDBJ databases">
        <authorList>
            <person name="Sun Q."/>
            <person name="Zhou Y."/>
        </authorList>
    </citation>
    <scope>NUCLEOTIDE SEQUENCE</scope>
    <source>
        <strain evidence="6">CGMCC 1.15880</strain>
    </source>
</reference>
<keyword evidence="7" id="KW-1185">Reference proteome</keyword>
<evidence type="ECO:0000313" key="6">
    <source>
        <dbReference type="EMBL" id="GGA06898.1"/>
    </source>
</evidence>
<reference evidence="6" key="1">
    <citation type="journal article" date="2014" name="Int. J. Syst. Evol. Microbiol.">
        <title>Complete genome sequence of Corynebacterium casei LMG S-19264T (=DSM 44701T), isolated from a smear-ripened cheese.</title>
        <authorList>
            <consortium name="US DOE Joint Genome Institute (JGI-PGF)"/>
            <person name="Walter F."/>
            <person name="Albersmeier A."/>
            <person name="Kalinowski J."/>
            <person name="Ruckert C."/>
        </authorList>
    </citation>
    <scope>NUCLEOTIDE SEQUENCE</scope>
    <source>
        <strain evidence="6">CGMCC 1.15880</strain>
    </source>
</reference>
<dbReference type="Pfam" id="PF01343">
    <property type="entry name" value="Peptidase_S49"/>
    <property type="match status" value="1"/>
</dbReference>
<keyword evidence="2" id="KW-0645">Protease</keyword>
<dbReference type="PANTHER" id="PTHR42987">
    <property type="entry name" value="PEPTIDASE S49"/>
    <property type="match status" value="1"/>
</dbReference>
<accession>A0A916VM31</accession>
<dbReference type="InterPro" id="IPR002142">
    <property type="entry name" value="Peptidase_S49"/>
</dbReference>
<dbReference type="Gene3D" id="3.90.226.10">
    <property type="entry name" value="2-enoyl-CoA Hydratase, Chain A, domain 1"/>
    <property type="match status" value="1"/>
</dbReference>
<dbReference type="RefSeq" id="WP_188670306.1">
    <property type="nucleotide sequence ID" value="NZ_BMKA01000001.1"/>
</dbReference>
<evidence type="ECO:0000256" key="2">
    <source>
        <dbReference type="ARBA" id="ARBA00022670"/>
    </source>
</evidence>
<organism evidence="6 7">
    <name type="scientific">Neptunicoccus cionae</name>
    <dbReference type="NCBI Taxonomy" id="2035344"/>
    <lineage>
        <taxon>Bacteria</taxon>
        <taxon>Pseudomonadati</taxon>
        <taxon>Pseudomonadota</taxon>
        <taxon>Alphaproteobacteria</taxon>
        <taxon>Rhodobacterales</taxon>
        <taxon>Paracoccaceae</taxon>
        <taxon>Neptunicoccus</taxon>
    </lineage>
</organism>
<evidence type="ECO:0000259" key="5">
    <source>
        <dbReference type="Pfam" id="PF01343"/>
    </source>
</evidence>